<comment type="similarity">
    <text evidence="1">Belongs to the leucine-binding protein family.</text>
</comment>
<feature type="domain" description="Leucine-binding protein" evidence="3">
    <location>
        <begin position="26"/>
        <end position="381"/>
    </location>
</feature>
<dbReference type="Pfam" id="PF13458">
    <property type="entry name" value="Peripla_BP_6"/>
    <property type="match status" value="1"/>
</dbReference>
<proteinExistence type="inferred from homology"/>
<evidence type="ECO:0000313" key="4">
    <source>
        <dbReference type="EMBL" id="PPQ29206.1"/>
    </source>
</evidence>
<dbReference type="AlphaFoldDB" id="A0A2S6N3M5"/>
<dbReference type="Proteomes" id="UP000239724">
    <property type="component" value="Unassembled WGS sequence"/>
</dbReference>
<keyword evidence="5" id="KW-1185">Reference proteome</keyword>
<evidence type="ECO:0000313" key="5">
    <source>
        <dbReference type="Proteomes" id="UP000239724"/>
    </source>
</evidence>
<reference evidence="4 5" key="1">
    <citation type="journal article" date="2018" name="Arch. Microbiol.">
        <title>New insights into the metabolic potential of the phototrophic purple bacterium Rhodopila globiformis DSM 161(T) from its draft genome sequence and evidence for a vanadium-dependent nitrogenase.</title>
        <authorList>
            <person name="Imhoff J.F."/>
            <person name="Rahn T."/>
            <person name="Kunzel S."/>
            <person name="Neulinger S.C."/>
        </authorList>
    </citation>
    <scope>NUCLEOTIDE SEQUENCE [LARGE SCALE GENOMIC DNA]</scope>
    <source>
        <strain evidence="4 5">DSM 161</strain>
    </source>
</reference>
<dbReference type="EMBL" id="NHRY01000231">
    <property type="protein sequence ID" value="PPQ29206.1"/>
    <property type="molecule type" value="Genomic_DNA"/>
</dbReference>
<name>A0A2S6N3M5_RHOGL</name>
<dbReference type="InterPro" id="IPR028082">
    <property type="entry name" value="Peripla_BP_I"/>
</dbReference>
<evidence type="ECO:0000259" key="3">
    <source>
        <dbReference type="Pfam" id="PF13458"/>
    </source>
</evidence>
<protein>
    <submittedName>
        <fullName evidence="4">Branched-chain amino acid ABC transporter substrate-binding protein</fullName>
    </submittedName>
</protein>
<dbReference type="PANTHER" id="PTHR47235:SF1">
    <property type="entry name" value="BLR6548 PROTEIN"/>
    <property type="match status" value="1"/>
</dbReference>
<comment type="caution">
    <text evidence="4">The sequence shown here is derived from an EMBL/GenBank/DDBJ whole genome shotgun (WGS) entry which is preliminary data.</text>
</comment>
<evidence type="ECO:0000256" key="1">
    <source>
        <dbReference type="ARBA" id="ARBA00010062"/>
    </source>
</evidence>
<dbReference type="OrthoDB" id="9770729at2"/>
<evidence type="ECO:0000256" key="2">
    <source>
        <dbReference type="ARBA" id="ARBA00022729"/>
    </source>
</evidence>
<accession>A0A2S6N3M5</accession>
<dbReference type="InterPro" id="IPR028081">
    <property type="entry name" value="Leu-bd"/>
</dbReference>
<dbReference type="CDD" id="cd06343">
    <property type="entry name" value="PBP1_ABC_ligand_binding-like"/>
    <property type="match status" value="1"/>
</dbReference>
<keyword evidence="2" id="KW-0732">Signal</keyword>
<organism evidence="4 5">
    <name type="scientific">Rhodopila globiformis</name>
    <name type="common">Rhodopseudomonas globiformis</name>
    <dbReference type="NCBI Taxonomy" id="1071"/>
    <lineage>
        <taxon>Bacteria</taxon>
        <taxon>Pseudomonadati</taxon>
        <taxon>Pseudomonadota</taxon>
        <taxon>Alphaproteobacteria</taxon>
        <taxon>Acetobacterales</taxon>
        <taxon>Acetobacteraceae</taxon>
        <taxon>Rhodopila</taxon>
    </lineage>
</organism>
<dbReference type="SUPFAM" id="SSF53822">
    <property type="entry name" value="Periplasmic binding protein-like I"/>
    <property type="match status" value="1"/>
</dbReference>
<gene>
    <name evidence="4" type="ORF">CCS01_22100</name>
</gene>
<sequence length="390" mass="42323">MVLGALVLGAEAALAQKPTPGVTGTEIKIGQSAPFSGPASAYGQISTAEADYFKMINDQGGINGRKIRLIAQDDGYSPPKTIEVVRRLIEEEQVAILFQTIGTAPNAAIRRYVNQKKVPDIWLGSGASMFVSDSKAYPWSIPFQPSYRLEGQMYAKYILEKKPDSKVAILYQNDDLGRDYVAGLKDGLGGKFATMVVKVLSYEVTDPTIDSQIVELQSSGANVLVDASTPKFAAMAIRKVADMDWHPLHIIDSNGALVKPALESAGFDKSAGVVTAAYLKDPTDPQWADDPGMKDFQAWRAKYAPESDPANPVWAYGYTMAQALVVVLKQAGNDLSRANILKAATHLPDTTKLPLVLPGIAISTSPTDYRPMKSMRLAQFDGKRYHLLPE</sequence>
<dbReference type="PANTHER" id="PTHR47235">
    <property type="entry name" value="BLR6548 PROTEIN"/>
    <property type="match status" value="1"/>
</dbReference>
<dbReference type="Gene3D" id="3.40.50.2300">
    <property type="match status" value="2"/>
</dbReference>